<evidence type="ECO:0000256" key="1">
    <source>
        <dbReference type="ARBA" id="ARBA00005854"/>
    </source>
</evidence>
<gene>
    <name evidence="7" type="ORF">EV146_11327</name>
</gene>
<evidence type="ECO:0000313" key="8">
    <source>
        <dbReference type="Proteomes" id="UP000295689"/>
    </source>
</evidence>
<dbReference type="SUPFAM" id="SSF51735">
    <property type="entry name" value="NAD(P)-binding Rossmann-fold domains"/>
    <property type="match status" value="1"/>
</dbReference>
<dbReference type="Pfam" id="PF00389">
    <property type="entry name" value="2-Hacid_dh"/>
    <property type="match status" value="1"/>
</dbReference>
<evidence type="ECO:0000313" key="7">
    <source>
        <dbReference type="EMBL" id="TCN21103.1"/>
    </source>
</evidence>
<dbReference type="EMBL" id="SLVV01000013">
    <property type="protein sequence ID" value="TCN21103.1"/>
    <property type="molecule type" value="Genomic_DNA"/>
</dbReference>
<keyword evidence="2 4" id="KW-0560">Oxidoreductase</keyword>
<dbReference type="GO" id="GO:0051287">
    <property type="term" value="F:NAD binding"/>
    <property type="evidence" value="ECO:0007669"/>
    <property type="project" value="InterPro"/>
</dbReference>
<name>A0A4R2B4B9_9BACI</name>
<evidence type="ECO:0000256" key="4">
    <source>
        <dbReference type="RuleBase" id="RU003719"/>
    </source>
</evidence>
<protein>
    <submittedName>
        <fullName evidence="7">D-3-phosphoglycerate dehydrogenase</fullName>
    </submittedName>
</protein>
<dbReference type="Gene3D" id="3.40.50.720">
    <property type="entry name" value="NAD(P)-binding Rossmann-like Domain"/>
    <property type="match status" value="2"/>
</dbReference>
<evidence type="ECO:0000259" key="6">
    <source>
        <dbReference type="Pfam" id="PF02826"/>
    </source>
</evidence>
<dbReference type="RefSeq" id="WP_132010743.1">
    <property type="nucleotide sequence ID" value="NZ_JABUHM010000010.1"/>
</dbReference>
<dbReference type="Proteomes" id="UP000295689">
    <property type="component" value="Unassembled WGS sequence"/>
</dbReference>
<evidence type="ECO:0000256" key="2">
    <source>
        <dbReference type="ARBA" id="ARBA00023002"/>
    </source>
</evidence>
<dbReference type="SUPFAM" id="SSF52283">
    <property type="entry name" value="Formate/glycerate dehydrogenase catalytic domain-like"/>
    <property type="match status" value="1"/>
</dbReference>
<dbReference type="InterPro" id="IPR036291">
    <property type="entry name" value="NAD(P)-bd_dom_sf"/>
</dbReference>
<sequence>MYKIVSSSPTFGKYSNKPVTYLEKEHCSVTILEPGVADDEEKFAEALKDCDALIVGVEKVTRKVLEGAKSLKVIAKHGAGVDNIDLLAAKERNIPVAFAPGANRHAVADLALGLMLSLARDIPSAHQEVSNGEWPRVIGTELFGKTLGVIGTGKIGKEVIQRAKGFSMNILALDPFPDSELMASGVQYVSKDTLISTSDFITIHTDLNEGSRNLFDWNAFRNMKKTSYLINTARGGIVDEEALYEALKAGEIAGAALDVFLREPANTSPLLTLGNFIATPHMAGYTTEALEEVGLITARNIINVLNGKRAEYEWKVPV</sequence>
<accession>A0A4R2B4B9</accession>
<dbReference type="CDD" id="cd12172">
    <property type="entry name" value="PGDH_like_2"/>
    <property type="match status" value="1"/>
</dbReference>
<comment type="caution">
    <text evidence="7">The sequence shown here is derived from an EMBL/GenBank/DDBJ whole genome shotgun (WGS) entry which is preliminary data.</text>
</comment>
<dbReference type="PROSITE" id="PS00671">
    <property type="entry name" value="D_2_HYDROXYACID_DH_3"/>
    <property type="match status" value="1"/>
</dbReference>
<keyword evidence="8" id="KW-1185">Reference proteome</keyword>
<organism evidence="7 8">
    <name type="scientific">Mesobacillus foraminis</name>
    <dbReference type="NCBI Taxonomy" id="279826"/>
    <lineage>
        <taxon>Bacteria</taxon>
        <taxon>Bacillati</taxon>
        <taxon>Bacillota</taxon>
        <taxon>Bacilli</taxon>
        <taxon>Bacillales</taxon>
        <taxon>Bacillaceae</taxon>
        <taxon>Mesobacillus</taxon>
    </lineage>
</organism>
<keyword evidence="3" id="KW-0520">NAD</keyword>
<evidence type="ECO:0000256" key="3">
    <source>
        <dbReference type="ARBA" id="ARBA00023027"/>
    </source>
</evidence>
<feature type="domain" description="D-isomer specific 2-hydroxyacid dehydrogenase catalytic" evidence="5">
    <location>
        <begin position="15"/>
        <end position="311"/>
    </location>
</feature>
<dbReference type="InterPro" id="IPR029753">
    <property type="entry name" value="D-isomer_DH_CS"/>
</dbReference>
<dbReference type="PANTHER" id="PTHR42789">
    <property type="entry name" value="D-ISOMER SPECIFIC 2-HYDROXYACID DEHYDROGENASE FAMILY PROTEIN (AFU_ORTHOLOGUE AFUA_6G10090)"/>
    <property type="match status" value="1"/>
</dbReference>
<dbReference type="InterPro" id="IPR006140">
    <property type="entry name" value="D-isomer_DH_NAD-bd"/>
</dbReference>
<dbReference type="Pfam" id="PF02826">
    <property type="entry name" value="2-Hacid_dh_C"/>
    <property type="match status" value="1"/>
</dbReference>
<dbReference type="AlphaFoldDB" id="A0A4R2B4B9"/>
<dbReference type="PANTHER" id="PTHR42789:SF1">
    <property type="entry name" value="D-ISOMER SPECIFIC 2-HYDROXYACID DEHYDROGENASE FAMILY PROTEIN (AFU_ORTHOLOGUE AFUA_6G10090)"/>
    <property type="match status" value="1"/>
</dbReference>
<reference evidence="7 8" key="1">
    <citation type="journal article" date="2015" name="Stand. Genomic Sci.">
        <title>Genomic Encyclopedia of Bacterial and Archaeal Type Strains, Phase III: the genomes of soil and plant-associated and newly described type strains.</title>
        <authorList>
            <person name="Whitman W.B."/>
            <person name="Woyke T."/>
            <person name="Klenk H.P."/>
            <person name="Zhou Y."/>
            <person name="Lilburn T.G."/>
            <person name="Beck B.J."/>
            <person name="De Vos P."/>
            <person name="Vandamme P."/>
            <person name="Eisen J.A."/>
            <person name="Garrity G."/>
            <person name="Hugenholtz P."/>
            <person name="Kyrpides N.C."/>
        </authorList>
    </citation>
    <scope>NUCLEOTIDE SEQUENCE [LARGE SCALE GENOMIC DNA]</scope>
    <source>
        <strain evidence="7 8">CV53</strain>
    </source>
</reference>
<feature type="domain" description="D-isomer specific 2-hydroxyacid dehydrogenase NAD-binding" evidence="6">
    <location>
        <begin position="112"/>
        <end position="283"/>
    </location>
</feature>
<evidence type="ECO:0000259" key="5">
    <source>
        <dbReference type="Pfam" id="PF00389"/>
    </source>
</evidence>
<proteinExistence type="inferred from homology"/>
<dbReference type="InterPro" id="IPR006139">
    <property type="entry name" value="D-isomer_2_OHA_DH_cat_dom"/>
</dbReference>
<dbReference type="FunFam" id="3.40.50.720:FF:000203">
    <property type="entry name" value="D-3-phosphoglycerate dehydrogenase (SerA)"/>
    <property type="match status" value="1"/>
</dbReference>
<comment type="similarity">
    <text evidence="1 4">Belongs to the D-isomer specific 2-hydroxyacid dehydrogenase family.</text>
</comment>
<dbReference type="GO" id="GO:0016616">
    <property type="term" value="F:oxidoreductase activity, acting on the CH-OH group of donors, NAD or NADP as acceptor"/>
    <property type="evidence" value="ECO:0007669"/>
    <property type="project" value="InterPro"/>
</dbReference>
<dbReference type="InterPro" id="IPR050857">
    <property type="entry name" value="D-2-hydroxyacid_DH"/>
</dbReference>